<dbReference type="AlphaFoldDB" id="A0A545UR60"/>
<proteinExistence type="predicted"/>
<organism evidence="1 2">
    <name type="scientific">Cordyceps javanica</name>
    <dbReference type="NCBI Taxonomy" id="43265"/>
    <lineage>
        <taxon>Eukaryota</taxon>
        <taxon>Fungi</taxon>
        <taxon>Dikarya</taxon>
        <taxon>Ascomycota</taxon>
        <taxon>Pezizomycotina</taxon>
        <taxon>Sordariomycetes</taxon>
        <taxon>Hypocreomycetidae</taxon>
        <taxon>Hypocreales</taxon>
        <taxon>Cordycipitaceae</taxon>
        <taxon>Cordyceps</taxon>
    </lineage>
</organism>
<reference evidence="1 2" key="1">
    <citation type="journal article" date="2019" name="Appl. Microbiol. Biotechnol.">
        <title>Genome sequence of Isaria javanica and comparative genome analysis insights into family S53 peptidase evolution in fungal entomopathogens.</title>
        <authorList>
            <person name="Lin R."/>
            <person name="Zhang X."/>
            <person name="Xin B."/>
            <person name="Zou M."/>
            <person name="Gao Y."/>
            <person name="Qin F."/>
            <person name="Hu Q."/>
            <person name="Xie B."/>
            <person name="Cheng X."/>
        </authorList>
    </citation>
    <scope>NUCLEOTIDE SEQUENCE [LARGE SCALE GENOMIC DNA]</scope>
    <source>
        <strain evidence="1 2">IJ1G</strain>
    </source>
</reference>
<evidence type="ECO:0000313" key="1">
    <source>
        <dbReference type="EMBL" id="TQV91946.1"/>
    </source>
</evidence>
<name>A0A545UR60_9HYPO</name>
<accession>A0A545UR60</accession>
<keyword evidence="2" id="KW-1185">Reference proteome</keyword>
<dbReference type="Proteomes" id="UP000315783">
    <property type="component" value="Unassembled WGS sequence"/>
</dbReference>
<comment type="caution">
    <text evidence="1">The sequence shown here is derived from an EMBL/GenBank/DDBJ whole genome shotgun (WGS) entry which is preliminary data.</text>
</comment>
<evidence type="ECO:0000313" key="2">
    <source>
        <dbReference type="Proteomes" id="UP000315783"/>
    </source>
</evidence>
<protein>
    <submittedName>
        <fullName evidence="1">Uncharacterized protein</fullName>
    </submittedName>
</protein>
<dbReference type="EMBL" id="SPUK01000017">
    <property type="protein sequence ID" value="TQV91946.1"/>
    <property type="molecule type" value="Genomic_DNA"/>
</dbReference>
<gene>
    <name evidence="1" type="ORF">IF1G_09531</name>
</gene>
<sequence length="122" mass="13814">MRRLYPQLSHTPATHNSLSDLSDLYYLSMTAVSHVTIINFKPYQVSSLCCWSQPTVKRSGLVRCTAPQDINITYRVRIPEVGLILAQMPNPQLRVVESGHQHTFLARFPIPDGLRQLTELAP</sequence>